<dbReference type="CDD" id="cd04301">
    <property type="entry name" value="NAT_SF"/>
    <property type="match status" value="1"/>
</dbReference>
<dbReference type="Pfam" id="PF00583">
    <property type="entry name" value="Acetyltransf_1"/>
    <property type="match status" value="1"/>
</dbReference>
<dbReference type="EMBL" id="AONQ01000041">
    <property type="protein sequence ID" value="EME69145.1"/>
    <property type="molecule type" value="Genomic_DNA"/>
</dbReference>
<dbReference type="AlphaFoldDB" id="M2Z449"/>
<dbReference type="PATRIC" id="fig|1244869.3.peg.2965"/>
<dbReference type="GO" id="GO:0016747">
    <property type="term" value="F:acyltransferase activity, transferring groups other than amino-acyl groups"/>
    <property type="evidence" value="ECO:0007669"/>
    <property type="project" value="InterPro"/>
</dbReference>
<name>M2Z449_9PROT</name>
<dbReference type="PROSITE" id="PS51186">
    <property type="entry name" value="GNAT"/>
    <property type="match status" value="1"/>
</dbReference>
<keyword evidence="2" id="KW-0808">Transferase</keyword>
<sequence length="203" mass="21981">MLIRRLYIHERAAYVAHLKGLSAEDRRLRFARSGVADRVIDDYVATIGVGDLILAAFAGDELVGAAHVALSGSLAEVGVSVDERHRTDGIGSKLLRQAVAFARNRRAEKLYTLCLSDNRSMVALARRAGMQVHFEGGEAEAFLDLTPPDPATVTEEISSGLFAVIHDWAEMMDSYSALLIVGSPVEPLFEASGCRVTHTPQSC</sequence>
<proteinExistence type="predicted"/>
<dbReference type="RefSeq" id="WP_008618920.1">
    <property type="nucleotide sequence ID" value="NZ_AONQ01000041.1"/>
</dbReference>
<dbReference type="InterPro" id="IPR016181">
    <property type="entry name" value="Acyl_CoA_acyltransferase"/>
</dbReference>
<dbReference type="STRING" id="1244869.H261_14740"/>
<keyword evidence="3" id="KW-1185">Reference proteome</keyword>
<feature type="domain" description="N-acetyltransferase" evidence="1">
    <location>
        <begin position="1"/>
        <end position="149"/>
    </location>
</feature>
<protein>
    <submittedName>
        <fullName evidence="2">Histone acetyltransferase HPA2-like acetyltransferase</fullName>
    </submittedName>
</protein>
<reference evidence="2 3" key="1">
    <citation type="journal article" date="2014" name="Genome Announc.">
        <title>Draft Genome Sequence of Magnetospirillum sp. Strain SO-1, a Freshwater Magnetotactic Bacterium Isolated from the Ol'khovka River, Russia.</title>
        <authorList>
            <person name="Grouzdev D.S."/>
            <person name="Dziuba M.V."/>
            <person name="Sukhacheva M.S."/>
            <person name="Mardanov A.V."/>
            <person name="Beletskiy A.V."/>
            <person name="Kuznetsov B.B."/>
            <person name="Skryabin K.G."/>
        </authorList>
    </citation>
    <scope>NUCLEOTIDE SEQUENCE [LARGE SCALE GENOMIC DNA]</scope>
    <source>
        <strain evidence="2 3">SO-1</strain>
    </source>
</reference>
<evidence type="ECO:0000313" key="2">
    <source>
        <dbReference type="EMBL" id="EME69145.1"/>
    </source>
</evidence>
<evidence type="ECO:0000259" key="1">
    <source>
        <dbReference type="PROSITE" id="PS51186"/>
    </source>
</evidence>
<accession>M2Z449</accession>
<dbReference type="InterPro" id="IPR000182">
    <property type="entry name" value="GNAT_dom"/>
</dbReference>
<dbReference type="Gene3D" id="3.40.630.30">
    <property type="match status" value="1"/>
</dbReference>
<comment type="caution">
    <text evidence="2">The sequence shown here is derived from an EMBL/GenBank/DDBJ whole genome shotgun (WGS) entry which is preliminary data.</text>
</comment>
<organism evidence="2 3">
    <name type="scientific">Paramagnetospirillum caucaseum</name>
    <dbReference type="NCBI Taxonomy" id="1244869"/>
    <lineage>
        <taxon>Bacteria</taxon>
        <taxon>Pseudomonadati</taxon>
        <taxon>Pseudomonadota</taxon>
        <taxon>Alphaproteobacteria</taxon>
        <taxon>Rhodospirillales</taxon>
        <taxon>Magnetospirillaceae</taxon>
        <taxon>Paramagnetospirillum</taxon>
    </lineage>
</organism>
<evidence type="ECO:0000313" key="3">
    <source>
        <dbReference type="Proteomes" id="UP000011744"/>
    </source>
</evidence>
<dbReference type="Proteomes" id="UP000011744">
    <property type="component" value="Unassembled WGS sequence"/>
</dbReference>
<dbReference type="SUPFAM" id="SSF55729">
    <property type="entry name" value="Acyl-CoA N-acyltransferases (Nat)"/>
    <property type="match status" value="1"/>
</dbReference>
<dbReference type="OrthoDB" id="7843527at2"/>
<gene>
    <name evidence="2" type="ORF">H261_14740</name>
</gene>
<dbReference type="eggNOG" id="COG1670">
    <property type="taxonomic scope" value="Bacteria"/>
</dbReference>